<dbReference type="Pfam" id="PF13229">
    <property type="entry name" value="Beta_helix"/>
    <property type="match status" value="1"/>
</dbReference>
<dbReference type="OrthoDB" id="4215965at2"/>
<dbReference type="EMBL" id="CP036402">
    <property type="protein sequence ID" value="QBI19344.1"/>
    <property type="molecule type" value="Genomic_DNA"/>
</dbReference>
<evidence type="ECO:0000259" key="2">
    <source>
        <dbReference type="Pfam" id="PF12708"/>
    </source>
</evidence>
<dbReference type="InterPro" id="IPR024535">
    <property type="entry name" value="RHGA/B-epi-like_pectate_lyase"/>
</dbReference>
<evidence type="ECO:0000313" key="4">
    <source>
        <dbReference type="EMBL" id="QBI19344.1"/>
    </source>
</evidence>
<dbReference type="SUPFAM" id="SSF51126">
    <property type="entry name" value="Pectin lyase-like"/>
    <property type="match status" value="1"/>
</dbReference>
<dbReference type="Pfam" id="PF12708">
    <property type="entry name" value="Pect-lyase_RHGA_epim"/>
    <property type="match status" value="1"/>
</dbReference>
<dbReference type="InterPro" id="IPR039448">
    <property type="entry name" value="Beta_helix"/>
</dbReference>
<proteinExistence type="predicted"/>
<feature type="domain" description="Right handed beta helix" evidence="3">
    <location>
        <begin position="405"/>
        <end position="523"/>
    </location>
</feature>
<organism evidence="4 5">
    <name type="scientific">Egibacter rhizosphaerae</name>
    <dbReference type="NCBI Taxonomy" id="1670831"/>
    <lineage>
        <taxon>Bacteria</taxon>
        <taxon>Bacillati</taxon>
        <taxon>Actinomycetota</taxon>
        <taxon>Nitriliruptoria</taxon>
        <taxon>Egibacterales</taxon>
        <taxon>Egibacteraceae</taxon>
        <taxon>Egibacter</taxon>
    </lineage>
</organism>
<dbReference type="Gene3D" id="2.160.20.10">
    <property type="entry name" value="Single-stranded right-handed beta-helix, Pectin lyase-like"/>
    <property type="match status" value="1"/>
</dbReference>
<dbReference type="InterPro" id="IPR012334">
    <property type="entry name" value="Pectin_lyas_fold"/>
</dbReference>
<dbReference type="KEGG" id="erz:ER308_07160"/>
<feature type="domain" description="Rhamnogalacturonase A/B/Epimerase-like pectate lyase" evidence="2">
    <location>
        <begin position="125"/>
        <end position="173"/>
    </location>
</feature>
<evidence type="ECO:0000256" key="1">
    <source>
        <dbReference type="SAM" id="MobiDB-lite"/>
    </source>
</evidence>
<accession>A0A411YDN5</accession>
<dbReference type="InterPro" id="IPR006626">
    <property type="entry name" value="PbH1"/>
</dbReference>
<evidence type="ECO:0000313" key="5">
    <source>
        <dbReference type="Proteomes" id="UP000291469"/>
    </source>
</evidence>
<reference evidence="4 5" key="1">
    <citation type="submission" date="2019-01" db="EMBL/GenBank/DDBJ databases">
        <title>Egibacter rhizosphaerae EGI 80759T.</title>
        <authorList>
            <person name="Chen D.-D."/>
            <person name="Tian Y."/>
            <person name="Jiao J.-Y."/>
            <person name="Zhang X.-T."/>
            <person name="Zhang Y.-G."/>
            <person name="Zhang Y."/>
            <person name="Xiao M."/>
            <person name="Shu W.-S."/>
            <person name="Li W.-J."/>
        </authorList>
    </citation>
    <scope>NUCLEOTIDE SEQUENCE [LARGE SCALE GENOMIC DNA]</scope>
    <source>
        <strain evidence="4 5">EGI 80759</strain>
    </source>
</reference>
<protein>
    <recommendedName>
        <fullName evidence="6">Pectate lyase superfamily protein domain-containing protein</fullName>
    </recommendedName>
</protein>
<evidence type="ECO:0000259" key="3">
    <source>
        <dbReference type="Pfam" id="PF13229"/>
    </source>
</evidence>
<dbReference type="InterPro" id="IPR011050">
    <property type="entry name" value="Pectin_lyase_fold/virulence"/>
</dbReference>
<gene>
    <name evidence="4" type="ORF">ER308_07160</name>
</gene>
<dbReference type="Proteomes" id="UP000291469">
    <property type="component" value="Chromosome"/>
</dbReference>
<keyword evidence="5" id="KW-1185">Reference proteome</keyword>
<sequence>MGRVRANFVDGEVDDDPLGSGASTLNSPGLEDLPVVDGGDPDEFAVLVLDPMGGDPEVVHVTDHAADSSSATISRGEEGTSAQEWPQGTLWRHGLTAAELDELLTEASAGATYQLQRMVDVTHPDYGAEGDGSTDDTEAIQSAIDAADGRPVWFPPGTYRVTDTVTLPSNTTLDLAPDAVIDGTEAPKTGMLGDGLLQSEGDLTDTTDITAAVEPGDLTVDLADASPFSFGDFIFLQCDIMWRTNMPMQGETHTVVSVDGNTVQLREHVWGRYPTDENPKASKLDPITNVSVRGAGKIIGDPDPGETQEDAQSAVVFKNSANVMVEDVTFEGWTGRAICADRTMHLRVAGVHWAQMRGIDNTGGAGVAFQNGAQWGSVAGCTGDDVRHLVDNGGDSSDYGWSRFVTVTGCTVYGGRAAGLSMHGAGEFFVYEGNTISVSDESGHGIFIRGINVTLDGNIVYGGAGYGLLCEPDNGEKASYTIANNDIYPADGGEGIMIRCSQDIGDAEEPLTNVVVTGNTVRSQAFRVLTLQSRHGRAIRRGAISGNIVESPPDTEIWTGIFLIADEPSEGDLVEHIAITGNSVTVPDGRGIRSDNVQDCWVDGNLIVARDGEHLHGDWGSADIGDNREIDG</sequence>
<dbReference type="RefSeq" id="WP_131154341.1">
    <property type="nucleotide sequence ID" value="NZ_CP036402.1"/>
</dbReference>
<feature type="region of interest" description="Disordered" evidence="1">
    <location>
        <begin position="1"/>
        <end position="34"/>
    </location>
</feature>
<dbReference type="AlphaFoldDB" id="A0A411YDN5"/>
<dbReference type="SMART" id="SM00710">
    <property type="entry name" value="PbH1"/>
    <property type="match status" value="7"/>
</dbReference>
<evidence type="ECO:0008006" key="6">
    <source>
        <dbReference type="Google" id="ProtNLM"/>
    </source>
</evidence>
<name>A0A411YDN5_9ACTN</name>